<protein>
    <submittedName>
        <fullName evidence="8">Lysine decarboxylase</fullName>
        <ecNumber evidence="8">4.1.1.18</ecNumber>
    </submittedName>
</protein>
<dbReference type="EC" id="4.1.1.18" evidence="8"/>
<comment type="similarity">
    <text evidence="2">Belongs to the Orn/Lys/Arg decarboxylase class-I family.</text>
</comment>
<evidence type="ECO:0000256" key="3">
    <source>
        <dbReference type="ARBA" id="ARBA00022793"/>
    </source>
</evidence>
<dbReference type="InterPro" id="IPR015421">
    <property type="entry name" value="PyrdxlP-dep_Trfase_major"/>
</dbReference>
<dbReference type="Pfam" id="PF01276">
    <property type="entry name" value="OKR_DC_1"/>
    <property type="match status" value="1"/>
</dbReference>
<evidence type="ECO:0000256" key="1">
    <source>
        <dbReference type="ARBA" id="ARBA00001933"/>
    </source>
</evidence>
<dbReference type="AlphaFoldDB" id="A0A841RTV6"/>
<dbReference type="PANTHER" id="PTHR43277">
    <property type="entry name" value="ARGININE DECARBOXYLASE"/>
    <property type="match status" value="1"/>
</dbReference>
<keyword evidence="9" id="KW-1185">Reference proteome</keyword>
<keyword evidence="4" id="KW-0663">Pyridoxal phosphate</keyword>
<dbReference type="Gene3D" id="3.90.100.10">
    <property type="entry name" value="Orn/Lys/Arg decarboxylase, C-terminal domain"/>
    <property type="match status" value="1"/>
</dbReference>
<evidence type="ECO:0000256" key="2">
    <source>
        <dbReference type="ARBA" id="ARBA00010671"/>
    </source>
</evidence>
<dbReference type="Pfam" id="PF03711">
    <property type="entry name" value="OKR_DC_1_C"/>
    <property type="match status" value="1"/>
</dbReference>
<comment type="caution">
    <text evidence="8">The sequence shown here is derived from an EMBL/GenBank/DDBJ whole genome shotgun (WGS) entry which is preliminary data.</text>
</comment>
<accession>A0A841RTV6</accession>
<keyword evidence="3" id="KW-0210">Decarboxylase</keyword>
<gene>
    <name evidence="8" type="ORF">GGQ92_002757</name>
</gene>
<dbReference type="Proteomes" id="UP000572212">
    <property type="component" value="Unassembled WGS sequence"/>
</dbReference>
<sequence>MNMQLSTPLYDALLSFARRETVSLHVPGHKNGQLFPEKGIELFQSVLPLDMTEITGMDDLHAPEGIIMEAEKLASEWFDTAKTFFLVNGSTSGNLAMILATVGAGEKIIVQRNCHKSIMHGIELAGALPIFLTPNWNAEKKRYTYPLEETIKDTIVHNQDAKAILLTYPDYFGEIIDLTPIIDLAHRYNMIVLIDEAHGCHFSLPSIPIQSAVELDADIVVQSAHKMTPALTMTAYLHIRTERIDLTRLTQYLQIVQSSSPSYLLLASLDLARYYLATYSDKMAEEARLFIEQARKLFKESPYWIVESHEDGDPFKCTLQATNRTTKQIQQAFEKNEIFPELVTENHLLFVFGLQPSFSLEQLEQAITHINEELNNSKNSDKIMEEPLLFYEEKEVLALSYDEMKKRKTVWIDWEDSIGQIAAEAIIPYPPGIPLIMKGEKITKKKREQVLKLLKEGHKLQPTSREKGLYVFENGRRR</sequence>
<evidence type="ECO:0000259" key="7">
    <source>
        <dbReference type="Pfam" id="PF03711"/>
    </source>
</evidence>
<proteinExistence type="inferred from homology"/>
<dbReference type="EMBL" id="JACHON010000019">
    <property type="protein sequence ID" value="MBB6513938.1"/>
    <property type="molecule type" value="Genomic_DNA"/>
</dbReference>
<dbReference type="Gene3D" id="3.40.640.10">
    <property type="entry name" value="Type I PLP-dependent aspartate aminotransferase-like (Major domain)"/>
    <property type="match status" value="1"/>
</dbReference>
<reference evidence="8 9" key="1">
    <citation type="submission" date="2020-08" db="EMBL/GenBank/DDBJ databases">
        <title>Genomic Encyclopedia of Type Strains, Phase IV (KMG-IV): sequencing the most valuable type-strain genomes for metagenomic binning, comparative biology and taxonomic classification.</title>
        <authorList>
            <person name="Goeker M."/>
        </authorList>
    </citation>
    <scope>NUCLEOTIDE SEQUENCE [LARGE SCALE GENOMIC DNA]</scope>
    <source>
        <strain evidence="8 9">DSM 11805</strain>
    </source>
</reference>
<feature type="domain" description="Orn/Lys/Arg decarboxylase C-terminal" evidence="7">
    <location>
        <begin position="358"/>
        <end position="456"/>
    </location>
</feature>
<evidence type="ECO:0000313" key="8">
    <source>
        <dbReference type="EMBL" id="MBB6513938.1"/>
    </source>
</evidence>
<feature type="domain" description="Orn/Lys/Arg decarboxylases family 1 pyridoxal-P attachment site" evidence="6">
    <location>
        <begin position="7"/>
        <end position="305"/>
    </location>
</feature>
<evidence type="ECO:0000256" key="5">
    <source>
        <dbReference type="ARBA" id="ARBA00023239"/>
    </source>
</evidence>
<comment type="cofactor">
    <cofactor evidence="1">
        <name>pyridoxal 5'-phosphate</name>
        <dbReference type="ChEBI" id="CHEBI:597326"/>
    </cofactor>
</comment>
<dbReference type="GO" id="GO:0008923">
    <property type="term" value="F:lysine decarboxylase activity"/>
    <property type="evidence" value="ECO:0007669"/>
    <property type="project" value="UniProtKB-EC"/>
</dbReference>
<evidence type="ECO:0000259" key="6">
    <source>
        <dbReference type="Pfam" id="PF01276"/>
    </source>
</evidence>
<keyword evidence="5 8" id="KW-0456">Lyase</keyword>
<dbReference type="InterPro" id="IPR000310">
    <property type="entry name" value="Orn/Lys/Arg_deCO2ase_major_dom"/>
</dbReference>
<dbReference type="PANTHER" id="PTHR43277:SF3">
    <property type="entry name" value="DECARBOXYLASE, PUTATIVE-RELATED"/>
    <property type="match status" value="1"/>
</dbReference>
<dbReference type="CDD" id="cd00615">
    <property type="entry name" value="Orn_deC_like"/>
    <property type="match status" value="1"/>
</dbReference>
<evidence type="ECO:0000313" key="9">
    <source>
        <dbReference type="Proteomes" id="UP000572212"/>
    </source>
</evidence>
<evidence type="ECO:0000256" key="4">
    <source>
        <dbReference type="ARBA" id="ARBA00022898"/>
    </source>
</evidence>
<name>A0A841RTV6_9BACI</name>
<dbReference type="InterPro" id="IPR015424">
    <property type="entry name" value="PyrdxlP-dep_Trfase"/>
</dbReference>
<dbReference type="SUPFAM" id="SSF53383">
    <property type="entry name" value="PLP-dependent transferases"/>
    <property type="match status" value="1"/>
</dbReference>
<organism evidence="8 9">
    <name type="scientific">Gracilibacillus halotolerans</name>
    <dbReference type="NCBI Taxonomy" id="74386"/>
    <lineage>
        <taxon>Bacteria</taxon>
        <taxon>Bacillati</taxon>
        <taxon>Bacillota</taxon>
        <taxon>Bacilli</taxon>
        <taxon>Bacillales</taxon>
        <taxon>Bacillaceae</taxon>
        <taxon>Gracilibacillus</taxon>
    </lineage>
</organism>
<dbReference type="RefSeq" id="WP_184250045.1">
    <property type="nucleotide sequence ID" value="NZ_BAAACU010000061.1"/>
</dbReference>
<dbReference type="InterPro" id="IPR052357">
    <property type="entry name" value="Orn_Lys_Arg_decarboxylase-I"/>
</dbReference>
<dbReference type="InterPro" id="IPR008286">
    <property type="entry name" value="Prn/Lys/Arg_de-COase_C"/>
</dbReference>